<name>A0ABD6C063_9EURY</name>
<accession>A0ABD6C063</accession>
<evidence type="ECO:0000256" key="2">
    <source>
        <dbReference type="ARBA" id="ARBA00022741"/>
    </source>
</evidence>
<dbReference type="Gene3D" id="3.40.50.300">
    <property type="entry name" value="P-loop containing nucleotide triphosphate hydrolases"/>
    <property type="match status" value="1"/>
</dbReference>
<feature type="binding site" evidence="4">
    <location>
        <begin position="72"/>
        <end position="76"/>
    </location>
    <ligand>
        <name>ATP</name>
        <dbReference type="ChEBI" id="CHEBI:30616"/>
    </ligand>
</feature>
<dbReference type="CDD" id="cd00009">
    <property type="entry name" value="AAA"/>
    <property type="match status" value="1"/>
</dbReference>
<dbReference type="InterPro" id="IPR003959">
    <property type="entry name" value="ATPase_AAA_core"/>
</dbReference>
<dbReference type="AlphaFoldDB" id="A0ABD6C063"/>
<keyword evidence="2 4" id="KW-0547">Nucleotide-binding</keyword>
<dbReference type="GO" id="GO:0006260">
    <property type="term" value="P:DNA replication"/>
    <property type="evidence" value="ECO:0007669"/>
    <property type="project" value="UniProtKB-UniRule"/>
</dbReference>
<dbReference type="SUPFAM" id="SSF52540">
    <property type="entry name" value="P-loop containing nucleoside triphosphate hydrolases"/>
    <property type="match status" value="1"/>
</dbReference>
<feature type="domain" description="AAA+ ATPase" evidence="5">
    <location>
        <begin position="60"/>
        <end position="227"/>
    </location>
</feature>
<evidence type="ECO:0000259" key="5">
    <source>
        <dbReference type="SMART" id="SM00382"/>
    </source>
</evidence>
<evidence type="ECO:0000313" key="7">
    <source>
        <dbReference type="Proteomes" id="UP001597185"/>
    </source>
</evidence>
<proteinExistence type="inferred from homology"/>
<keyword evidence="3 4" id="KW-0067">ATP-binding</keyword>
<dbReference type="InterPro" id="IPR027417">
    <property type="entry name" value="P-loop_NTPase"/>
</dbReference>
<evidence type="ECO:0000256" key="4">
    <source>
        <dbReference type="HAMAP-Rule" id="MF_01407"/>
    </source>
</evidence>
<dbReference type="EMBL" id="JBHUDB010000002">
    <property type="protein sequence ID" value="MFD1570353.1"/>
    <property type="molecule type" value="Genomic_DNA"/>
</dbReference>
<dbReference type="InterPro" id="IPR050311">
    <property type="entry name" value="ORC1/CDC6"/>
</dbReference>
<dbReference type="PANTHER" id="PTHR10763:SF22">
    <property type="entry name" value="ORC1-TYPE DNA REPLICATION PROTEIN"/>
    <property type="match status" value="1"/>
</dbReference>
<feature type="binding site" evidence="4">
    <location>
        <position position="238"/>
    </location>
    <ligand>
        <name>ATP</name>
        <dbReference type="ChEBI" id="CHEBI:30616"/>
    </ligand>
</feature>
<dbReference type="Pfam" id="PF00004">
    <property type="entry name" value="AAA"/>
    <property type="match status" value="1"/>
</dbReference>
<organism evidence="6 7">
    <name type="scientific">Halorubrum laminariae</name>
    <dbReference type="NCBI Taxonomy" id="1433523"/>
    <lineage>
        <taxon>Archaea</taxon>
        <taxon>Methanobacteriati</taxon>
        <taxon>Methanobacteriota</taxon>
        <taxon>Stenosarchaea group</taxon>
        <taxon>Halobacteria</taxon>
        <taxon>Halobacteriales</taxon>
        <taxon>Haloferacaceae</taxon>
        <taxon>Halorubrum</taxon>
    </lineage>
</organism>
<dbReference type="InterPro" id="IPR003593">
    <property type="entry name" value="AAA+_ATPase"/>
</dbReference>
<dbReference type="NCBIfam" id="TIGR02928">
    <property type="entry name" value="orc1/cdc6 family replication initiation protein"/>
    <property type="match status" value="1"/>
</dbReference>
<comment type="caution">
    <text evidence="6">The sequence shown here is derived from an EMBL/GenBank/DDBJ whole genome shotgun (WGS) entry which is preliminary data.</text>
</comment>
<evidence type="ECO:0000313" key="6">
    <source>
        <dbReference type="EMBL" id="MFD1570353.1"/>
    </source>
</evidence>
<protein>
    <recommendedName>
        <fullName evidence="4">ORC1-type DNA replication protein</fullName>
    </recommendedName>
</protein>
<dbReference type="SMART" id="SM00382">
    <property type="entry name" value="AAA"/>
    <property type="match status" value="1"/>
</dbReference>
<comment type="function">
    <text evidence="4">Involved in regulation of DNA replication.</text>
</comment>
<reference evidence="6 7" key="1">
    <citation type="journal article" date="2019" name="Int. J. Syst. Evol. Microbiol.">
        <title>The Global Catalogue of Microorganisms (GCM) 10K type strain sequencing project: providing services to taxonomists for standard genome sequencing and annotation.</title>
        <authorList>
            <consortium name="The Broad Institute Genomics Platform"/>
            <consortium name="The Broad Institute Genome Sequencing Center for Infectious Disease"/>
            <person name="Wu L."/>
            <person name="Ma J."/>
        </authorList>
    </citation>
    <scope>NUCLEOTIDE SEQUENCE [LARGE SCALE GENOMIC DNA]</scope>
    <source>
        <strain evidence="6 7">CGMCC 1.12689</strain>
    </source>
</reference>
<evidence type="ECO:0000256" key="1">
    <source>
        <dbReference type="ARBA" id="ARBA00022705"/>
    </source>
</evidence>
<dbReference type="Pfam" id="PF22703">
    <property type="entry name" value="Cdc6_lid"/>
    <property type="match status" value="1"/>
</dbReference>
<comment type="similarity">
    <text evidence="4">Belongs to the CDC6/cdc18 family.</text>
</comment>
<dbReference type="Gene3D" id="1.10.10.10">
    <property type="entry name" value="Winged helix-like DNA-binding domain superfamily/Winged helix DNA-binding domain"/>
    <property type="match status" value="1"/>
</dbReference>
<keyword evidence="7" id="KW-1185">Reference proteome</keyword>
<gene>
    <name evidence="6" type="ORF">ACFR9T_07080</name>
</gene>
<keyword evidence="1 4" id="KW-0235">DNA replication</keyword>
<dbReference type="FunFam" id="1.10.8.60:FF:000073">
    <property type="entry name" value="ORC1-type DNA replication protein"/>
    <property type="match status" value="1"/>
</dbReference>
<dbReference type="PANTHER" id="PTHR10763">
    <property type="entry name" value="CELL DIVISION CONTROL PROTEIN 6-RELATED"/>
    <property type="match status" value="1"/>
</dbReference>
<sequence length="436" mass="48433">MTGSGNLSIGDMVRTEEPAIFRNRKLLSTSRIVDEDRIVGREEQIQSYVTLLQSLKTGDTPPDILVYGPSGTGKSLITHRVASEFQTVLAESGKSLAVIELNCQWLNTNYQAAVELAESLPPEAGSITVQGKSTQKVLKEFFKRLEENFDASLVIVDEVDHLVNPVDNTDEPAYSSLLYQLSRAEDLTDIETLGVIAITNAPDFVEELDPRVDSSFNPRDIVFSDYDANQLRQILYRREDAFVEGVLSDDVIPYVAALAAQDHGDARKAVDLLRTAGALALDEDAEKVYKHHVDRAQEEVERDRLLEQANGYSSGKKLVLFATAAVHAWSSDPIDSVPNPVMQQVYSFMCDITEFSEKSQPTLSRYVDEFEQGGLIETSHASKGVSTGVYRQIKMARSSELLVETLSENDSSIHDLLDDRELISSVVDTKLNEFYN</sequence>
<dbReference type="InterPro" id="IPR055237">
    <property type="entry name" value="Cdc6_lid"/>
</dbReference>
<dbReference type="Gene3D" id="1.10.8.60">
    <property type="match status" value="1"/>
</dbReference>
<feature type="binding site" evidence="4">
    <location>
        <position position="226"/>
    </location>
    <ligand>
        <name>ATP</name>
        <dbReference type="ChEBI" id="CHEBI:30616"/>
    </ligand>
</feature>
<dbReference type="Proteomes" id="UP001597185">
    <property type="component" value="Unassembled WGS sequence"/>
</dbReference>
<dbReference type="RefSeq" id="WP_256397175.1">
    <property type="nucleotide sequence ID" value="NZ_JANHDL010000004.1"/>
</dbReference>
<evidence type="ECO:0000256" key="3">
    <source>
        <dbReference type="ARBA" id="ARBA00022840"/>
    </source>
</evidence>
<dbReference type="InterPro" id="IPR014277">
    <property type="entry name" value="Orc1/Cdc6_arc"/>
</dbReference>
<dbReference type="InterPro" id="IPR036388">
    <property type="entry name" value="WH-like_DNA-bd_sf"/>
</dbReference>
<dbReference type="GO" id="GO:0005524">
    <property type="term" value="F:ATP binding"/>
    <property type="evidence" value="ECO:0007669"/>
    <property type="project" value="UniProtKB-UniRule"/>
</dbReference>
<dbReference type="HAMAP" id="MF_01407">
    <property type="entry name" value="ORC1_type_DNA_replic_protein"/>
    <property type="match status" value="1"/>
</dbReference>